<protein>
    <submittedName>
        <fullName evidence="2">Trypsin domain protein</fullName>
    </submittedName>
</protein>
<proteinExistence type="predicted"/>
<evidence type="ECO:0000313" key="1">
    <source>
        <dbReference type="EMBL" id="RMS25665.1"/>
    </source>
</evidence>
<comment type="caution">
    <text evidence="2">The sequence shown here is derived from an EMBL/GenBank/DDBJ whole genome shotgun (WGS) entry which is preliminary data.</text>
</comment>
<dbReference type="EMBL" id="RBSL01000258">
    <property type="protein sequence ID" value="RMS25665.1"/>
    <property type="molecule type" value="Genomic_DNA"/>
</dbReference>
<dbReference type="EMBL" id="RBTE01000339">
    <property type="protein sequence ID" value="RMT25677.1"/>
    <property type="molecule type" value="Genomic_DNA"/>
</dbReference>
<evidence type="ECO:0000313" key="4">
    <source>
        <dbReference type="Proteomes" id="UP000278180"/>
    </source>
</evidence>
<dbReference type="Proteomes" id="UP000278180">
    <property type="component" value="Unassembled WGS sequence"/>
</dbReference>
<dbReference type="Proteomes" id="UP000269801">
    <property type="component" value="Unassembled WGS sequence"/>
</dbReference>
<evidence type="ECO:0000313" key="3">
    <source>
        <dbReference type="Proteomes" id="UP000269801"/>
    </source>
</evidence>
<sequence>MARSYSLKRVSWSSMQGVDLAIVELQPTLETLIDDGIQPLALAIELQLAGPTPEPQVIIGKNRFGALSVSWSYEHRLIDHYTVKMGPPDTTAVEDLHLRP</sequence>
<dbReference type="AlphaFoldDB" id="A0A3M5JQI7"/>
<accession>A0A3M5JQI7</accession>
<reference evidence="3 4" key="1">
    <citation type="submission" date="2018-08" db="EMBL/GenBank/DDBJ databases">
        <title>Recombination of ecologically and evolutionarily significant loci maintains genetic cohesion in the Pseudomonas syringae species complex.</title>
        <authorList>
            <person name="Dillon M."/>
            <person name="Thakur S."/>
            <person name="Almeida R.N.D."/>
            <person name="Weir B.S."/>
            <person name="Guttman D.S."/>
        </authorList>
    </citation>
    <scope>NUCLEOTIDE SEQUENCE [LARGE SCALE GENOMIC DNA]</scope>
    <source>
        <strain evidence="2 4">ICMP 13684</strain>
        <strain evidence="1 3">ICMP 13685</strain>
    </source>
</reference>
<gene>
    <name evidence="2" type="ORF">ALP51_00743</name>
    <name evidence="1" type="ORF">ALP70_04003</name>
</gene>
<evidence type="ECO:0000313" key="2">
    <source>
        <dbReference type="EMBL" id="RMT25677.1"/>
    </source>
</evidence>
<organism evidence="2 4">
    <name type="scientific">Pseudomonas savastanoi</name>
    <name type="common">Pseudomonas syringae pv. savastanoi</name>
    <dbReference type="NCBI Taxonomy" id="29438"/>
    <lineage>
        <taxon>Bacteria</taxon>
        <taxon>Pseudomonadati</taxon>
        <taxon>Pseudomonadota</taxon>
        <taxon>Gammaproteobacteria</taxon>
        <taxon>Pseudomonadales</taxon>
        <taxon>Pseudomonadaceae</taxon>
        <taxon>Pseudomonas</taxon>
    </lineage>
</organism>
<name>A0A3M5JQI7_PSESS</name>